<evidence type="ECO:0000313" key="4">
    <source>
        <dbReference type="Proteomes" id="UP000241074"/>
    </source>
</evidence>
<feature type="domain" description="Fibronectin type-III" evidence="2">
    <location>
        <begin position="429"/>
        <end position="517"/>
    </location>
</feature>
<evidence type="ECO:0000313" key="3">
    <source>
        <dbReference type="EMBL" id="AVP98331.1"/>
    </source>
</evidence>
<keyword evidence="1" id="KW-0732">Signal</keyword>
<dbReference type="InterPro" id="IPR013783">
    <property type="entry name" value="Ig-like_fold"/>
</dbReference>
<feature type="signal peptide" evidence="1">
    <location>
        <begin position="1"/>
        <end position="27"/>
    </location>
</feature>
<feature type="domain" description="Fibronectin type-III" evidence="2">
    <location>
        <begin position="603"/>
        <end position="693"/>
    </location>
</feature>
<evidence type="ECO:0000256" key="1">
    <source>
        <dbReference type="SAM" id="SignalP"/>
    </source>
</evidence>
<dbReference type="InterPro" id="IPR019405">
    <property type="entry name" value="Lactonase_7-beta_prop"/>
</dbReference>
<dbReference type="InterPro" id="IPR003961">
    <property type="entry name" value="FN3_dom"/>
</dbReference>
<dbReference type="InterPro" id="IPR011964">
    <property type="entry name" value="YVTN_b-propeller_repeat"/>
</dbReference>
<dbReference type="KEGG" id="xba:C7S18_14530"/>
<reference evidence="3 4" key="2">
    <citation type="submission" date="2018-03" db="EMBL/GenBank/DDBJ databases">
        <authorList>
            <person name="Keele B.F."/>
        </authorList>
    </citation>
    <scope>NUCLEOTIDE SEQUENCE [LARGE SCALE GENOMIC DNA]</scope>
    <source>
        <strain evidence="3 4">D13</strain>
    </source>
</reference>
<dbReference type="CDD" id="cd00063">
    <property type="entry name" value="FN3"/>
    <property type="match status" value="4"/>
</dbReference>
<dbReference type="InterPro" id="IPR036116">
    <property type="entry name" value="FN3_sf"/>
</dbReference>
<dbReference type="PROSITE" id="PS50853">
    <property type="entry name" value="FN3"/>
    <property type="match status" value="4"/>
</dbReference>
<dbReference type="InterPro" id="IPR001434">
    <property type="entry name" value="OmcB-like_DUF11"/>
</dbReference>
<dbReference type="NCBIfam" id="TIGR02276">
    <property type="entry name" value="beta_rpt_yvtn"/>
    <property type="match status" value="2"/>
</dbReference>
<feature type="domain" description="Fibronectin type-III" evidence="2">
    <location>
        <begin position="877"/>
        <end position="965"/>
    </location>
</feature>
<dbReference type="OrthoDB" id="5927401at2"/>
<dbReference type="Gene3D" id="2.60.40.10">
    <property type="entry name" value="Immunoglobulins"/>
    <property type="match status" value="7"/>
</dbReference>
<feature type="chain" id="PRO_5015161730" description="Fibronectin type-III domain-containing protein" evidence="1">
    <location>
        <begin position="28"/>
        <end position="1102"/>
    </location>
</feature>
<reference evidence="3 4" key="1">
    <citation type="submission" date="2018-03" db="EMBL/GenBank/DDBJ databases">
        <title>Ahniella affigens gen. nov., sp. nov., a gammaproteobacterium isolated from sandy soil near a stream.</title>
        <authorList>
            <person name="Ko Y."/>
            <person name="Kim J.-H."/>
        </authorList>
    </citation>
    <scope>NUCLEOTIDE SEQUENCE [LARGE SCALE GENOMIC DNA]</scope>
    <source>
        <strain evidence="3 4">D13</strain>
    </source>
</reference>
<dbReference type="SUPFAM" id="SSF50974">
    <property type="entry name" value="Nitrous oxide reductase, N-terminal domain"/>
    <property type="match status" value="1"/>
</dbReference>
<dbReference type="PANTHER" id="PTHR47197:SF3">
    <property type="entry name" value="DIHYDRO-HEME D1 DEHYDROGENASE"/>
    <property type="match status" value="1"/>
</dbReference>
<dbReference type="RefSeq" id="WP_106892251.1">
    <property type="nucleotide sequence ID" value="NZ_CP027860.1"/>
</dbReference>
<organism evidence="3 4">
    <name type="scientific">Ahniella affigens</name>
    <dbReference type="NCBI Taxonomy" id="2021234"/>
    <lineage>
        <taxon>Bacteria</taxon>
        <taxon>Pseudomonadati</taxon>
        <taxon>Pseudomonadota</taxon>
        <taxon>Gammaproteobacteria</taxon>
        <taxon>Lysobacterales</taxon>
        <taxon>Rhodanobacteraceae</taxon>
        <taxon>Ahniella</taxon>
    </lineage>
</organism>
<dbReference type="SMART" id="SM00060">
    <property type="entry name" value="FN3"/>
    <property type="match status" value="7"/>
</dbReference>
<gene>
    <name evidence="3" type="ORF">C7S18_14530</name>
</gene>
<feature type="domain" description="Fibronectin type-III" evidence="2">
    <location>
        <begin position="779"/>
        <end position="876"/>
    </location>
</feature>
<protein>
    <recommendedName>
        <fullName evidence="2">Fibronectin type-III domain-containing protein</fullName>
    </recommendedName>
</protein>
<dbReference type="Pfam" id="PF01345">
    <property type="entry name" value="DUF11"/>
    <property type="match status" value="1"/>
</dbReference>
<dbReference type="InterPro" id="IPR011045">
    <property type="entry name" value="N2O_reductase_N"/>
</dbReference>
<dbReference type="SUPFAM" id="SSF49265">
    <property type="entry name" value="Fibronectin type III"/>
    <property type="match status" value="5"/>
</dbReference>
<accession>A0A2P1PU24</accession>
<dbReference type="Gene3D" id="2.130.10.10">
    <property type="entry name" value="YVTN repeat-like/Quinoprotein amine dehydrogenase"/>
    <property type="match status" value="1"/>
</dbReference>
<dbReference type="Pfam" id="PF10282">
    <property type="entry name" value="Lactonase"/>
    <property type="match status" value="1"/>
</dbReference>
<dbReference type="PANTHER" id="PTHR47197">
    <property type="entry name" value="PROTEIN NIRF"/>
    <property type="match status" value="1"/>
</dbReference>
<dbReference type="EMBL" id="CP027860">
    <property type="protein sequence ID" value="AVP98331.1"/>
    <property type="molecule type" value="Genomic_DNA"/>
</dbReference>
<sequence length="1102" mass="113246">MNRFIDVVACRALFGAVLFWCSVAAVAEPFMFVPVSGYNQVAVINLPTELEVARFAVGVGPRGLAVSQSTDRAYTANWGNNTVSVIDTVAFSVIATITVQNNPSAVAVSRDGSRVYVTNLSSNSVSVIDAGTNTVIATWSVPDSPIDLALTPDGSRLFVSRGGGPILHVFDTATGAVLGQPITCNYGNFLAMHPDGKRVFASCYQANRVVSIDTQTLTKVDDFAVADWPAGMSFSPDGQRLYVVRRDASRLDTLALPGGQVLGSVSVTSGSFSRSSAVAISPDGSRAFTTELYGPHVSVVNTATQVQTKQLKIGNGFVGPEMFAYGVLIGGRGSLTPPVIGVATAGDQSVSVQFAPPMYYGSSPITSYRATCGSQIATGTASPINVTGLTNGVPVRCTVRATTALANSGESAQSNEVTPNVPAPPPTVPPAPVLLSVTPAPNQAQVAFEPITGIIDPVIEYQANCPPALHVPTGQTSPLTVLSLSNGVTYSCRVRARNINGWGDYSNLLTVVPADRPFPPVPLSAVGGIGALTLNFLPPTSNNGSAVLDYEATCGAIVVTNTASPIVVTGLLNGITHTCTLRARNVVGYSNPSTELSALVGKVPGAPTITAVTPAPSALLVDFSAPTSDGGLPITRYVATCGSQTVDGTANSLLVSGLGNGIAVNCAVRAENALGLGPSSNQVVGSPRDVPNAPGIALVEVFSQQLYITLSAPADNGAPIQEYIARCDNGLVVHTGSPQPAVNMTGLTNGQTYSCTVEAINAVGASAPSAPFVGTPAGPPSPPTLQSLQPGDGSLTFKFLPPANNNGGPILQYQFVCVRVALGDTVFITVPNQASPYTYTGLLPREPHECWIHAQSVGGSSARSNRITATPLTNPGAPVLTSVQAQPGGANLVFNPPTDDGGGDIVSYEASCDPGPLTATGTASPILVPSLVDNRTYVCRVRASNAVLTGPYSEPIAVIPGTQGMTANLAITKTNGASFINDGDFVNYEIVVTNPGPNAVVGALVSDPLGTDFQSAIWQCSAQAFARCVSSGTDGLQQRVDLPVGSSVTYLFSAMPMFGPSTPISNIASVTPPDGVTDPNLANNVASDGPDIRGIFKDGFEN</sequence>
<dbReference type="InterPro" id="IPR051200">
    <property type="entry name" value="Host-pathogen_enzymatic-act"/>
</dbReference>
<name>A0A2P1PU24_9GAMM</name>
<evidence type="ECO:0000259" key="2">
    <source>
        <dbReference type="PROSITE" id="PS50853"/>
    </source>
</evidence>
<dbReference type="AlphaFoldDB" id="A0A2P1PU24"/>
<keyword evidence="4" id="KW-1185">Reference proteome</keyword>
<dbReference type="Proteomes" id="UP000241074">
    <property type="component" value="Chromosome"/>
</dbReference>
<proteinExistence type="predicted"/>
<dbReference type="InterPro" id="IPR015943">
    <property type="entry name" value="WD40/YVTN_repeat-like_dom_sf"/>
</dbReference>